<accession>A0ACB7XGJ7</accession>
<organism evidence="1 2">
    <name type="scientific">Vaccinium darrowii</name>
    <dbReference type="NCBI Taxonomy" id="229202"/>
    <lineage>
        <taxon>Eukaryota</taxon>
        <taxon>Viridiplantae</taxon>
        <taxon>Streptophyta</taxon>
        <taxon>Embryophyta</taxon>
        <taxon>Tracheophyta</taxon>
        <taxon>Spermatophyta</taxon>
        <taxon>Magnoliopsida</taxon>
        <taxon>eudicotyledons</taxon>
        <taxon>Gunneridae</taxon>
        <taxon>Pentapetalae</taxon>
        <taxon>asterids</taxon>
        <taxon>Ericales</taxon>
        <taxon>Ericaceae</taxon>
        <taxon>Vaccinioideae</taxon>
        <taxon>Vaccinieae</taxon>
        <taxon>Vaccinium</taxon>
    </lineage>
</organism>
<evidence type="ECO:0000313" key="1">
    <source>
        <dbReference type="EMBL" id="KAH7839886.1"/>
    </source>
</evidence>
<sequence>MDPRNWGNDGGSGSNPGAVNDFGNYAGWLESDIFQTNCFTQQHPPYNPYGQSGTDNFQSAASNAQKPPPYSRDGGMTVEGFGQSMPNSYYGSPLRGYDNTPHVNFDYLYGTGAGTSSGPNVFEGRSAPYVNYDNMYATGAGTSSGANVFEGDTWETPYERPGYRSVGDILNNSNSYDDDDTFSLPDDDIEAQIWAEDEAELDAEITIALFEALQEHQRKLNTKKIPFHTSPLQGRGYVDDLLNAHPGRFNRELKMPKSTFYKLVEELQTIYGWQVGKGNGVQCDEALAMFIFLLRGFDNHEVQERFQHSGETGKCIGALDGTHVIVRCRKNKDQKLFYGRKGYPTQNILVACDFDLTFVYASAGWEGSHHDNTIFKRVVYNPRFDFPQPEEGKFYLVDAGYPNKPGFLAPYKGYRYHQPEFRQGRRRINDDNEYFNRAHSSLRSCIERTIGDRDPEEDMFHVVETPEEYTFEDLPDRNPPNLEDLEDTPDFGVGNEENDPVMNDIRNNIKAELRRL</sequence>
<reference evidence="1 2" key="1">
    <citation type="journal article" date="2021" name="Hortic Res">
        <title>High-quality reference genome and annotation aids understanding of berry development for evergreen blueberry (Vaccinium darrowii).</title>
        <authorList>
            <person name="Yu J."/>
            <person name="Hulse-Kemp A.M."/>
            <person name="Babiker E."/>
            <person name="Staton M."/>
        </authorList>
    </citation>
    <scope>NUCLEOTIDE SEQUENCE [LARGE SCALE GENOMIC DNA]</scope>
    <source>
        <strain evidence="2">cv. NJ 8807/NJ 8810</strain>
        <tissue evidence="1">Young leaf</tissue>
    </source>
</reference>
<comment type="caution">
    <text evidence="1">The sequence shown here is derived from an EMBL/GenBank/DDBJ whole genome shotgun (WGS) entry which is preliminary data.</text>
</comment>
<keyword evidence="2" id="KW-1185">Reference proteome</keyword>
<evidence type="ECO:0000313" key="2">
    <source>
        <dbReference type="Proteomes" id="UP000828048"/>
    </source>
</evidence>
<dbReference type="Proteomes" id="UP000828048">
    <property type="component" value="Chromosome 10"/>
</dbReference>
<proteinExistence type="predicted"/>
<dbReference type="EMBL" id="CM037160">
    <property type="protein sequence ID" value="KAH7839886.1"/>
    <property type="molecule type" value="Genomic_DNA"/>
</dbReference>
<protein>
    <submittedName>
        <fullName evidence="1">Uncharacterized protein</fullName>
    </submittedName>
</protein>
<gene>
    <name evidence="1" type="ORF">Vadar_009989</name>
</gene>
<name>A0ACB7XGJ7_9ERIC</name>